<feature type="binding site" evidence="10">
    <location>
        <position position="265"/>
    </location>
    <ligand>
        <name>substrate</name>
    </ligand>
</feature>
<accession>A0A6J4RSN0</accession>
<evidence type="ECO:0000256" key="5">
    <source>
        <dbReference type="ARBA" id="ARBA00023027"/>
    </source>
</evidence>
<dbReference type="UniPathway" id="UPA00038">
    <property type="reaction ID" value="UER00491"/>
</dbReference>
<comment type="catalytic activity">
    <reaction evidence="6 8">
        <text>UDP-alpha-D-glucose + 2 NAD(+) + H2O = UDP-alpha-D-glucuronate + 2 NADH + 3 H(+)</text>
        <dbReference type="Rhea" id="RHEA:23596"/>
        <dbReference type="ChEBI" id="CHEBI:15377"/>
        <dbReference type="ChEBI" id="CHEBI:15378"/>
        <dbReference type="ChEBI" id="CHEBI:57540"/>
        <dbReference type="ChEBI" id="CHEBI:57945"/>
        <dbReference type="ChEBI" id="CHEBI:58052"/>
        <dbReference type="ChEBI" id="CHEBI:58885"/>
        <dbReference type="EC" id="1.1.1.22"/>
    </reaction>
</comment>
<protein>
    <recommendedName>
        <fullName evidence="3 8">UDP-glucose 6-dehydrogenase</fullName>
        <ecNumber evidence="3 8">1.1.1.22</ecNumber>
    </recommendedName>
</protein>
<name>A0A6J4RSN0_9ACTN</name>
<evidence type="ECO:0000256" key="2">
    <source>
        <dbReference type="ARBA" id="ARBA00006601"/>
    </source>
</evidence>
<feature type="binding site" evidence="11">
    <location>
        <position position="35"/>
    </location>
    <ligand>
        <name>NAD(+)</name>
        <dbReference type="ChEBI" id="CHEBI:57540"/>
    </ligand>
</feature>
<gene>
    <name evidence="13" type="ORF">AVDCRST_MAG53-578</name>
</gene>
<feature type="active site" description="Nucleophile" evidence="9">
    <location>
        <position position="268"/>
    </location>
</feature>
<dbReference type="InterPro" id="IPR036220">
    <property type="entry name" value="UDP-Glc/GDP-Man_DH_C_sf"/>
</dbReference>
<evidence type="ECO:0000256" key="10">
    <source>
        <dbReference type="PIRSR" id="PIRSR500134-2"/>
    </source>
</evidence>
<dbReference type="InterPro" id="IPR028357">
    <property type="entry name" value="UDPglc_DH_bac"/>
</dbReference>
<comment type="similarity">
    <text evidence="2 8">Belongs to the UDP-glucose/GDP-mannose dehydrogenase family.</text>
</comment>
<dbReference type="GO" id="GO:0003979">
    <property type="term" value="F:UDP-glucose 6-dehydrogenase activity"/>
    <property type="evidence" value="ECO:0007669"/>
    <property type="project" value="UniProtKB-EC"/>
</dbReference>
<dbReference type="InterPro" id="IPR014026">
    <property type="entry name" value="UDP-Glc/GDP-Man_DH_dimer"/>
</dbReference>
<dbReference type="EMBL" id="CADCVR010000019">
    <property type="protein sequence ID" value="CAA9478181.1"/>
    <property type="molecule type" value="Genomic_DNA"/>
</dbReference>
<dbReference type="Pfam" id="PF03720">
    <property type="entry name" value="UDPG_MGDP_dh_C"/>
    <property type="match status" value="1"/>
</dbReference>
<dbReference type="InterPro" id="IPR017476">
    <property type="entry name" value="UDP-Glc/GDP-Man"/>
</dbReference>
<dbReference type="PANTHER" id="PTHR43750:SF3">
    <property type="entry name" value="UDP-GLUCOSE 6-DEHYDROGENASE TUAD"/>
    <property type="match status" value="1"/>
</dbReference>
<dbReference type="Pfam" id="PF03721">
    <property type="entry name" value="UDPG_MGDP_dh_N"/>
    <property type="match status" value="1"/>
</dbReference>
<dbReference type="FunFam" id="1.20.5.100:FF:000001">
    <property type="entry name" value="UDP-glucose 6-dehydrogenase"/>
    <property type="match status" value="1"/>
</dbReference>
<dbReference type="Gene3D" id="1.20.5.100">
    <property type="entry name" value="Cytochrome c1, transmembrane anchor, C-terminal"/>
    <property type="match status" value="1"/>
</dbReference>
<organism evidence="13">
    <name type="scientific">uncultured Solirubrobacteraceae bacterium</name>
    <dbReference type="NCBI Taxonomy" id="1162706"/>
    <lineage>
        <taxon>Bacteria</taxon>
        <taxon>Bacillati</taxon>
        <taxon>Actinomycetota</taxon>
        <taxon>Thermoleophilia</taxon>
        <taxon>Solirubrobacterales</taxon>
        <taxon>Solirubrobacteraceae</taxon>
        <taxon>environmental samples</taxon>
    </lineage>
</organism>
<keyword evidence="4 8" id="KW-0560">Oxidoreductase</keyword>
<feature type="binding site" evidence="11">
    <location>
        <position position="336"/>
    </location>
    <ligand>
        <name>NAD(+)</name>
        <dbReference type="ChEBI" id="CHEBI:57540"/>
    </ligand>
</feature>
<dbReference type="Pfam" id="PF00984">
    <property type="entry name" value="UDPG_MGDP_dh"/>
    <property type="match status" value="1"/>
</dbReference>
<dbReference type="PANTHER" id="PTHR43750">
    <property type="entry name" value="UDP-GLUCOSE 6-DEHYDROGENASE TUAD"/>
    <property type="match status" value="1"/>
</dbReference>
<feature type="binding site" evidence="11">
    <location>
        <position position="271"/>
    </location>
    <ligand>
        <name>NAD(+)</name>
        <dbReference type="ChEBI" id="CHEBI:57540"/>
    </ligand>
</feature>
<dbReference type="SUPFAM" id="SSF52413">
    <property type="entry name" value="UDP-glucose/GDP-mannose dehydrogenase C-terminal domain"/>
    <property type="match status" value="1"/>
</dbReference>
<dbReference type="EC" id="1.1.1.22" evidence="3 8"/>
<evidence type="ECO:0000259" key="12">
    <source>
        <dbReference type="SMART" id="SM00984"/>
    </source>
</evidence>
<feature type="binding site" evidence="10">
    <location>
        <begin position="151"/>
        <end position="154"/>
    </location>
    <ligand>
        <name>substrate</name>
    </ligand>
</feature>
<evidence type="ECO:0000256" key="8">
    <source>
        <dbReference type="PIRNR" id="PIRNR000124"/>
    </source>
</evidence>
<dbReference type="GO" id="GO:0051287">
    <property type="term" value="F:NAD binding"/>
    <property type="evidence" value="ECO:0007669"/>
    <property type="project" value="InterPro"/>
</dbReference>
<dbReference type="InterPro" id="IPR001732">
    <property type="entry name" value="UDP-Glc/GDP-Man_DH_N"/>
</dbReference>
<feature type="binding site" evidence="11">
    <location>
        <position position="40"/>
    </location>
    <ligand>
        <name>NAD(+)</name>
        <dbReference type="ChEBI" id="CHEBI:57540"/>
    </ligand>
</feature>
<evidence type="ECO:0000256" key="7">
    <source>
        <dbReference type="ARBA" id="ARBA00053241"/>
    </source>
</evidence>
<feature type="domain" description="UDP-glucose/GDP-mannose dehydrogenase C-terminal" evidence="12">
    <location>
        <begin position="322"/>
        <end position="423"/>
    </location>
</feature>
<dbReference type="NCBIfam" id="TIGR03026">
    <property type="entry name" value="NDP-sugDHase"/>
    <property type="match status" value="1"/>
</dbReference>
<feature type="binding site" evidence="10">
    <location>
        <begin position="257"/>
        <end position="261"/>
    </location>
    <ligand>
        <name>substrate</name>
    </ligand>
</feature>
<evidence type="ECO:0000256" key="1">
    <source>
        <dbReference type="ARBA" id="ARBA00004701"/>
    </source>
</evidence>
<evidence type="ECO:0000256" key="11">
    <source>
        <dbReference type="PIRSR" id="PIRSR500134-3"/>
    </source>
</evidence>
<evidence type="ECO:0000313" key="13">
    <source>
        <dbReference type="EMBL" id="CAA9478181.1"/>
    </source>
</evidence>
<sequence length="439" mass="46447">MSSPREPIGVVGTGYVGLVSAAGFAELGNEVHCIDIDAGKIERLKAGEIPIYEPGLAEMVGRNRERMHFSTDIGDALRSARLLFVAVGTPPTYSGDADLSAVNAVVGTMPASDRHALVMKSTVPVGTGRDIKRLFAEQDKTGFRYVSCPEFLKEGSAIDDFIRPDRVVVGDDSDWAGDAVVDLYRPLLTAEHGGDGPGALVRTDIASAEMVKLAANAFLATKISFINEIANVCEETGADVIEVARGMGLDDRIGPKFLQAGVGFGGSCFPKDVMGLKQLAGNSGYHFQLLSAVIEVNELQKRRVIGKLHKHLGGTLVGRRIALLGLAFKPDTDDMRDATSLVLIARMQAAGATVSVYDPVAEDEARKLIRGVRFAGSALDAVVGADAAVLVTEWREFKDLDWSAVAAAMSGTTVIDGRNALDADAVKAAGLTYEGIGRS</sequence>
<dbReference type="Gene3D" id="3.40.50.720">
    <property type="entry name" value="NAD(P)-binding Rossmann-like Domain"/>
    <property type="match status" value="2"/>
</dbReference>
<feature type="binding site" evidence="10">
    <location>
        <position position="329"/>
    </location>
    <ligand>
        <name>substrate</name>
    </ligand>
</feature>
<comment type="pathway">
    <text evidence="1">Nucleotide-sugar biosynthesis; UDP-alpha-D-glucuronate biosynthesis; UDP-alpha-D-glucuronate from UDP-alpha-D-glucose: step 1/1.</text>
</comment>
<evidence type="ECO:0000256" key="4">
    <source>
        <dbReference type="ARBA" id="ARBA00023002"/>
    </source>
</evidence>
<dbReference type="InterPro" id="IPR036291">
    <property type="entry name" value="NAD(P)-bd_dom_sf"/>
</dbReference>
<dbReference type="GO" id="GO:0006065">
    <property type="term" value="P:UDP-glucuronate biosynthetic process"/>
    <property type="evidence" value="ECO:0007669"/>
    <property type="project" value="UniProtKB-UniPathway"/>
</dbReference>
<reference evidence="13" key="1">
    <citation type="submission" date="2020-02" db="EMBL/GenBank/DDBJ databases">
        <authorList>
            <person name="Meier V. D."/>
        </authorList>
    </citation>
    <scope>NUCLEOTIDE SEQUENCE</scope>
    <source>
        <strain evidence="13">AVDCRST_MAG53</strain>
    </source>
</reference>
<evidence type="ECO:0000256" key="6">
    <source>
        <dbReference type="ARBA" id="ARBA00047473"/>
    </source>
</evidence>
<keyword evidence="5 8" id="KW-0520">NAD</keyword>
<dbReference type="SUPFAM" id="SSF51735">
    <property type="entry name" value="NAD(P)-binding Rossmann-fold domains"/>
    <property type="match status" value="1"/>
</dbReference>
<dbReference type="SMART" id="SM00984">
    <property type="entry name" value="UDPG_MGDP_dh_C"/>
    <property type="match status" value="1"/>
</dbReference>
<dbReference type="GO" id="GO:0000271">
    <property type="term" value="P:polysaccharide biosynthetic process"/>
    <property type="evidence" value="ECO:0007669"/>
    <property type="project" value="InterPro"/>
</dbReference>
<dbReference type="PIRSF" id="PIRSF000124">
    <property type="entry name" value="UDPglc_GDPman_dh"/>
    <property type="match status" value="1"/>
</dbReference>
<dbReference type="SUPFAM" id="SSF48179">
    <property type="entry name" value="6-phosphogluconate dehydrogenase C-terminal domain-like"/>
    <property type="match status" value="1"/>
</dbReference>
<feature type="binding site" evidence="11">
    <location>
        <position position="89"/>
    </location>
    <ligand>
        <name>NAD(+)</name>
        <dbReference type="ChEBI" id="CHEBI:57540"/>
    </ligand>
</feature>
<dbReference type="AlphaFoldDB" id="A0A6J4RSN0"/>
<comment type="function">
    <text evidence="7">Catalyzes the conversion of UDP-glucose into UDP-glucuronate, one of the precursors of teichuronic acid.</text>
</comment>
<evidence type="ECO:0000256" key="9">
    <source>
        <dbReference type="PIRSR" id="PIRSR500134-1"/>
    </source>
</evidence>
<dbReference type="InterPro" id="IPR008927">
    <property type="entry name" value="6-PGluconate_DH-like_C_sf"/>
</dbReference>
<feature type="binding site" evidence="11">
    <location>
        <position position="122"/>
    </location>
    <ligand>
        <name>NAD(+)</name>
        <dbReference type="ChEBI" id="CHEBI:57540"/>
    </ligand>
</feature>
<evidence type="ECO:0000256" key="3">
    <source>
        <dbReference type="ARBA" id="ARBA00012954"/>
    </source>
</evidence>
<dbReference type="InterPro" id="IPR014027">
    <property type="entry name" value="UDP-Glc/GDP-Man_DH_C"/>
</dbReference>
<dbReference type="PIRSF" id="PIRSF500134">
    <property type="entry name" value="UDPglc_DH_bac"/>
    <property type="match status" value="1"/>
</dbReference>
<feature type="binding site" evidence="10">
    <location>
        <position position="212"/>
    </location>
    <ligand>
        <name>substrate</name>
    </ligand>
</feature>
<proteinExistence type="inferred from homology"/>
<feature type="binding site" evidence="11">
    <location>
        <position position="154"/>
    </location>
    <ligand>
        <name>NAD(+)</name>
        <dbReference type="ChEBI" id="CHEBI:57540"/>
    </ligand>
</feature>